<feature type="region of interest" description="Disordered" evidence="11">
    <location>
        <begin position="49"/>
        <end position="75"/>
    </location>
</feature>
<keyword evidence="5" id="KW-1133">Transmembrane helix</keyword>
<dbReference type="PROSITE" id="PS01209">
    <property type="entry name" value="LDLRA_1"/>
    <property type="match status" value="3"/>
</dbReference>
<evidence type="ECO:0000256" key="5">
    <source>
        <dbReference type="ARBA" id="ARBA00022989"/>
    </source>
</evidence>
<evidence type="ECO:0000256" key="8">
    <source>
        <dbReference type="ARBA" id="ARBA00023170"/>
    </source>
</evidence>
<evidence type="ECO:0000256" key="9">
    <source>
        <dbReference type="ARBA" id="ARBA00023180"/>
    </source>
</evidence>
<evidence type="ECO:0000256" key="4">
    <source>
        <dbReference type="ARBA" id="ARBA00022737"/>
    </source>
</evidence>
<evidence type="ECO:0000256" key="3">
    <source>
        <dbReference type="ARBA" id="ARBA00022692"/>
    </source>
</evidence>
<dbReference type="EMBL" id="MTYJ01000221">
    <property type="protein sequence ID" value="OWA51313.1"/>
    <property type="molecule type" value="Genomic_DNA"/>
</dbReference>
<dbReference type="PANTHER" id="PTHR24270">
    <property type="entry name" value="LOW-DENSITY LIPOPROTEIN RECEPTOR-RELATED"/>
    <property type="match status" value="1"/>
</dbReference>
<dbReference type="PANTHER" id="PTHR24270:SF61">
    <property type="entry name" value="EGF-LIKE DOMAIN-CONTAINING PROTEIN"/>
    <property type="match status" value="1"/>
</dbReference>
<evidence type="ECO:0000256" key="6">
    <source>
        <dbReference type="ARBA" id="ARBA00023136"/>
    </source>
</evidence>
<feature type="compositionally biased region" description="Polar residues" evidence="11">
    <location>
        <begin position="56"/>
        <end position="75"/>
    </location>
</feature>
<evidence type="ECO:0000256" key="11">
    <source>
        <dbReference type="SAM" id="MobiDB-lite"/>
    </source>
</evidence>
<dbReference type="InterPro" id="IPR036055">
    <property type="entry name" value="LDL_receptor-like_sf"/>
</dbReference>
<dbReference type="PRINTS" id="PR00261">
    <property type="entry name" value="LDLRECEPTOR"/>
</dbReference>
<comment type="subcellular location">
    <subcellularLocation>
        <location evidence="2">Endomembrane system</location>
    </subcellularLocation>
    <subcellularLocation>
        <location evidence="1">Membrane</location>
        <topology evidence="1">Single-pass membrane protein</topology>
    </subcellularLocation>
</comment>
<dbReference type="OrthoDB" id="10062665at2759"/>
<keyword evidence="14" id="KW-1185">Reference proteome</keyword>
<evidence type="ECO:0000313" key="13">
    <source>
        <dbReference type="EMBL" id="OWA51313.1"/>
    </source>
</evidence>
<feature type="disulfide bond" evidence="10">
    <location>
        <begin position="417"/>
        <end position="432"/>
    </location>
</feature>
<dbReference type="PROSITE" id="PS50068">
    <property type="entry name" value="LDLRA_2"/>
    <property type="match status" value="6"/>
</dbReference>
<keyword evidence="12" id="KW-0732">Signal</keyword>
<dbReference type="Pfam" id="PF00057">
    <property type="entry name" value="Ldl_recept_a"/>
    <property type="match status" value="5"/>
</dbReference>
<comment type="caution">
    <text evidence="13">The sequence shown here is derived from an EMBL/GenBank/DDBJ whole genome shotgun (WGS) entry which is preliminary data.</text>
</comment>
<name>A0A9X6NDS4_HYPEX</name>
<feature type="disulfide bond" evidence="10">
    <location>
        <begin position="335"/>
        <end position="350"/>
    </location>
</feature>
<accession>A0A9X6NDS4</accession>
<dbReference type="GO" id="GO:0016192">
    <property type="term" value="P:vesicle-mediated transport"/>
    <property type="evidence" value="ECO:0007669"/>
    <property type="project" value="UniProtKB-ARBA"/>
</dbReference>
<sequence>MWLILILSLACTICCAFAGQCMSKEFECSNSGRCILARYRCDGVPDCSDRSDESQCDTTHTASTMSTPGPADSSTNRFSIEKVSCKSWQFLCASGECITSSGRCDGWSYDCPDNSDEKNCSLFLSTSTTSTLRSTTLSGGLGPYEESDTPQMCNDINYLWCTSMNSSSASGKGSCVPNWYFCDGLVDCFAGADEKNCPNKSLTTTTPSSTVLGPFESSETAQPCRPGFFGDYFWCRYTAGALVPSPTMGRCVPKSYICDGMRNCFDGTDEQNCSELTASSSSASTLSPFRAALSPFEEAATPQACRMGSLGPYFWCRLKDDFTGRGRCIPEFYKCDGASDCYAGIDESNCPAQQSTNPTTMTHLSSALLAGGSSTNPFGLEELTPSVTQETCRNPSNFWCKYPSGLMGRCLPASWKCDGKTNCHGGTDEQNCPNRASSSPFLFSSIFGGARTKTTTTPPDPVNDHRGEWMGQLTGWVYRNAVNPDTMTANIIGKRICLVKGADDPQSLYSSLFGVMGMITTPAPANDHRGDWQAQVFLWAFRNTVDLDKVTARISGDTFCLE</sequence>
<evidence type="ECO:0000256" key="1">
    <source>
        <dbReference type="ARBA" id="ARBA00004167"/>
    </source>
</evidence>
<evidence type="ECO:0000256" key="12">
    <source>
        <dbReference type="SAM" id="SignalP"/>
    </source>
</evidence>
<keyword evidence="3" id="KW-0812">Transmembrane</keyword>
<keyword evidence="6" id="KW-0472">Membrane</keyword>
<organism evidence="13 14">
    <name type="scientific">Hypsibius exemplaris</name>
    <name type="common">Freshwater tardigrade</name>
    <dbReference type="NCBI Taxonomy" id="2072580"/>
    <lineage>
        <taxon>Eukaryota</taxon>
        <taxon>Metazoa</taxon>
        <taxon>Ecdysozoa</taxon>
        <taxon>Tardigrada</taxon>
        <taxon>Eutardigrada</taxon>
        <taxon>Parachela</taxon>
        <taxon>Hypsibioidea</taxon>
        <taxon>Hypsibiidae</taxon>
        <taxon>Hypsibius</taxon>
    </lineage>
</organism>
<dbReference type="FunFam" id="4.10.400.10:FF:000045">
    <property type="entry name" value="Low-density lipoprotein receptor-related protein 2"/>
    <property type="match status" value="1"/>
</dbReference>
<keyword evidence="4" id="KW-0677">Repeat</keyword>
<dbReference type="GO" id="GO:0012505">
    <property type="term" value="C:endomembrane system"/>
    <property type="evidence" value="ECO:0007669"/>
    <property type="project" value="UniProtKB-SubCell"/>
</dbReference>
<dbReference type="InterPro" id="IPR023415">
    <property type="entry name" value="LDLR_class-A_CS"/>
</dbReference>
<protein>
    <submittedName>
        <fullName evidence="13">Uncharacterized protein</fullName>
    </submittedName>
</protein>
<evidence type="ECO:0000256" key="10">
    <source>
        <dbReference type="PROSITE-ProRule" id="PRU00124"/>
    </source>
</evidence>
<evidence type="ECO:0000313" key="14">
    <source>
        <dbReference type="Proteomes" id="UP000192578"/>
    </source>
</evidence>
<dbReference type="GO" id="GO:0016020">
    <property type="term" value="C:membrane"/>
    <property type="evidence" value="ECO:0007669"/>
    <property type="project" value="UniProtKB-SubCell"/>
</dbReference>
<dbReference type="Gene3D" id="4.10.400.10">
    <property type="entry name" value="Low-density Lipoprotein Receptor"/>
    <property type="match status" value="5"/>
</dbReference>
<evidence type="ECO:0000256" key="7">
    <source>
        <dbReference type="ARBA" id="ARBA00023157"/>
    </source>
</evidence>
<keyword evidence="8" id="KW-0675">Receptor</keyword>
<evidence type="ECO:0000256" key="2">
    <source>
        <dbReference type="ARBA" id="ARBA00004308"/>
    </source>
</evidence>
<feature type="disulfide bond" evidence="10">
    <location>
        <begin position="85"/>
        <end position="97"/>
    </location>
</feature>
<dbReference type="SMART" id="SM00192">
    <property type="entry name" value="LDLa"/>
    <property type="match status" value="6"/>
</dbReference>
<dbReference type="Gene3D" id="4.10.1220.10">
    <property type="entry name" value="EGF-type module"/>
    <property type="match status" value="1"/>
</dbReference>
<keyword evidence="9" id="KW-0325">Glycoprotein</keyword>
<keyword evidence="7 10" id="KW-1015">Disulfide bond</keyword>
<dbReference type="CDD" id="cd00112">
    <property type="entry name" value="LDLa"/>
    <property type="match status" value="6"/>
</dbReference>
<reference evidence="14" key="1">
    <citation type="submission" date="2017-01" db="EMBL/GenBank/DDBJ databases">
        <title>Comparative genomics of anhydrobiosis in the tardigrade Hypsibius dujardini.</title>
        <authorList>
            <person name="Yoshida Y."/>
            <person name="Koutsovoulos G."/>
            <person name="Laetsch D."/>
            <person name="Stevens L."/>
            <person name="Kumar S."/>
            <person name="Horikawa D."/>
            <person name="Ishino K."/>
            <person name="Komine S."/>
            <person name="Tomita M."/>
            <person name="Blaxter M."/>
            <person name="Arakawa K."/>
        </authorList>
    </citation>
    <scope>NUCLEOTIDE SEQUENCE [LARGE SCALE GENOMIC DNA]</scope>
    <source>
        <strain evidence="14">Z151</strain>
    </source>
</reference>
<dbReference type="InterPro" id="IPR050685">
    <property type="entry name" value="LDLR"/>
</dbReference>
<dbReference type="InterPro" id="IPR002172">
    <property type="entry name" value="LDrepeatLR_classA_rpt"/>
</dbReference>
<feature type="disulfide bond" evidence="10">
    <location>
        <begin position="41"/>
        <end position="56"/>
    </location>
</feature>
<feature type="disulfide bond" evidence="10">
    <location>
        <begin position="258"/>
        <end position="273"/>
    </location>
</feature>
<comment type="caution">
    <text evidence="10">Lacks conserved residue(s) required for the propagation of feature annotation.</text>
</comment>
<proteinExistence type="predicted"/>
<feature type="signal peptide" evidence="12">
    <location>
        <begin position="1"/>
        <end position="18"/>
    </location>
</feature>
<feature type="disulfide bond" evidence="10">
    <location>
        <begin position="182"/>
        <end position="197"/>
    </location>
</feature>
<gene>
    <name evidence="13" type="ORF">BV898_15800</name>
</gene>
<dbReference type="Proteomes" id="UP000192578">
    <property type="component" value="Unassembled WGS sequence"/>
</dbReference>
<dbReference type="AlphaFoldDB" id="A0A9X6NDS4"/>
<feature type="chain" id="PRO_5040731222" evidence="12">
    <location>
        <begin position="19"/>
        <end position="562"/>
    </location>
</feature>
<dbReference type="SUPFAM" id="SSF57424">
    <property type="entry name" value="LDL receptor-like module"/>
    <property type="match status" value="6"/>
</dbReference>